<dbReference type="STRING" id="59374.FSU_1064"/>
<organism evidence="2 3">
    <name type="scientific">Fibrobacter succinogenes (strain ATCC 19169 / S85)</name>
    <dbReference type="NCBI Taxonomy" id="59374"/>
    <lineage>
        <taxon>Bacteria</taxon>
        <taxon>Pseudomonadati</taxon>
        <taxon>Fibrobacterota</taxon>
        <taxon>Fibrobacteria</taxon>
        <taxon>Fibrobacterales</taxon>
        <taxon>Fibrobacteraceae</taxon>
        <taxon>Fibrobacter</taxon>
    </lineage>
</organism>
<dbReference type="OrthoDB" id="9770975at2"/>
<keyword evidence="1" id="KW-0732">Signal</keyword>
<evidence type="ECO:0008006" key="4">
    <source>
        <dbReference type="Google" id="ProtNLM"/>
    </source>
</evidence>
<dbReference type="Pfam" id="PF04338">
    <property type="entry name" value="DUF481"/>
    <property type="match status" value="1"/>
</dbReference>
<evidence type="ECO:0000256" key="1">
    <source>
        <dbReference type="SAM" id="SignalP"/>
    </source>
</evidence>
<feature type="signal peptide" evidence="1">
    <location>
        <begin position="1"/>
        <end position="42"/>
    </location>
</feature>
<dbReference type="InterPro" id="IPR021428">
    <property type="entry name" value="DUF3078"/>
</dbReference>
<accession>D9S9C9</accession>
<evidence type="ECO:0000313" key="2">
    <source>
        <dbReference type="EMBL" id="ADL26112.1"/>
    </source>
</evidence>
<dbReference type="Proteomes" id="UP000000517">
    <property type="component" value="Chromosome"/>
</dbReference>
<dbReference type="EMBL" id="CP002158">
    <property type="protein sequence ID" value="ADL26112.1"/>
    <property type="molecule type" value="Genomic_DNA"/>
</dbReference>
<evidence type="ECO:0000313" key="3">
    <source>
        <dbReference type="Proteomes" id="UP000000517"/>
    </source>
</evidence>
<dbReference type="InterPro" id="IPR007433">
    <property type="entry name" value="DUF481"/>
</dbReference>
<protein>
    <recommendedName>
        <fullName evidence="4">DUF3078 domain-containing protein</fullName>
    </recommendedName>
</protein>
<name>D9S9C9_FIBSS</name>
<dbReference type="HOGENOM" id="CLU_057100_2_0_0"/>
<dbReference type="eggNOG" id="COG3137">
    <property type="taxonomic scope" value="Bacteria"/>
</dbReference>
<dbReference type="KEGG" id="fsc:FSU_1064"/>
<proteinExistence type="predicted"/>
<reference evidence="3" key="1">
    <citation type="submission" date="2010-08" db="EMBL/GenBank/DDBJ databases">
        <title>Complete sequence of Fibrobacter succinogenes subsp. succinogenes S85.</title>
        <authorList>
            <person name="Durkin A.S."/>
            <person name="Nelson K.E."/>
            <person name="Morrison M."/>
            <person name="Forsberg C.W."/>
            <person name="Wilson D.B."/>
            <person name="Russell J.B."/>
            <person name="Cann I.K.O."/>
            <person name="Mackie R.I."/>
            <person name="White B.A."/>
        </authorList>
    </citation>
    <scope>NUCLEOTIDE SEQUENCE [LARGE SCALE GENOMIC DNA]</scope>
    <source>
        <strain evidence="3">ATCC 19169 / S85</strain>
    </source>
</reference>
<dbReference type="AlphaFoldDB" id="D9S9C9"/>
<dbReference type="Pfam" id="PF11276">
    <property type="entry name" value="DUF3078"/>
    <property type="match status" value="1"/>
</dbReference>
<feature type="chain" id="PRO_5003128072" description="DUF3078 domain-containing protein" evidence="1">
    <location>
        <begin position="43"/>
        <end position="311"/>
    </location>
</feature>
<sequence>MLSLSQTKRSMGKKDHKQGSNMKKSLFAIACATLISASTAFADGGMFEAWLPENMTADVVAAVKFTRMQFSNWKFEDGTSSYTWLFSYDADLKNHWSVVDWRNKLNLALGYTWIDGVGKRKSSDKIFYETMADFNASEKIKPYIGARFESQFTRGYDYSEDEDGNEIKTTVSHFMAPGYVTQMAGIGYFPNDNFSTRLAFANRMTISSDYAYADDPDTKKLEKFKDEPGLESITEFKYSFSEIVTFKSRLWAFVNFKGVDEIDGKWENLLAVSLSPLFEFQVSYDIAYDKDLDKDSQHKNVILVGVTWRWF</sequence>
<gene>
    <name evidence="2" type="ordered locus">FSU_1064</name>
</gene>